<dbReference type="GeneID" id="39859909"/>
<dbReference type="Proteomes" id="UP000296733">
    <property type="component" value="Plasmid unnamed3"/>
</dbReference>
<dbReference type="OrthoDB" id="270520at2157"/>
<accession>A0A1H6CEF2</accession>
<dbReference type="KEGG" id="hlm:DV707_17445"/>
<dbReference type="EMBL" id="FNVN01000007">
    <property type="protein sequence ID" value="SEG71400.1"/>
    <property type="molecule type" value="Genomic_DNA"/>
</dbReference>
<keyword evidence="1" id="KW-0614">Plasmid</keyword>
<evidence type="ECO:0000313" key="1">
    <source>
        <dbReference type="EMBL" id="QCC49525.1"/>
    </source>
</evidence>
<sequence>MSSDTGLTVSTARLLSVGMAFLAGVLAGAVLVTAAPGLVGGPVETGPDPENPPFTTSSGGPSCFDGEVNPNAGWVHEVAVGDSYAVTLNATVVHEAGTEVRATVIPRSDNEYELALRTVSVTPEQSFDCDHVRTTFAMAASLPTSYQRLIVTMNGRELVRATRDDTTGDLYPLPNPLNATA</sequence>
<name>A0A1H6CEF2_9EURY</name>
<organism evidence="2 3">
    <name type="scientific">Halobellus limi</name>
    <dbReference type="NCBI Taxonomy" id="699433"/>
    <lineage>
        <taxon>Archaea</taxon>
        <taxon>Methanobacteriati</taxon>
        <taxon>Methanobacteriota</taxon>
        <taxon>Stenosarchaea group</taxon>
        <taxon>Halobacteria</taxon>
        <taxon>Halobacteriales</taxon>
        <taxon>Haloferacaceae</taxon>
        <taxon>Halobellus</taxon>
    </lineage>
</organism>
<evidence type="ECO:0000313" key="3">
    <source>
        <dbReference type="Proteomes" id="UP000236740"/>
    </source>
</evidence>
<reference evidence="1 4" key="2">
    <citation type="journal article" date="2019" name="Nat. Commun.">
        <title>A new type of DNA phosphorothioation-based antiviral system in archaea.</title>
        <authorList>
            <person name="Xiong L."/>
            <person name="Liu S."/>
            <person name="Chen S."/>
            <person name="Xiao Y."/>
            <person name="Zhu B."/>
            <person name="Gao Y."/>
            <person name="Zhang Y."/>
            <person name="Chen B."/>
            <person name="Luo J."/>
            <person name="Deng Z."/>
            <person name="Chen X."/>
            <person name="Wang L."/>
            <person name="Chen S."/>
        </authorList>
    </citation>
    <scope>NUCLEOTIDE SEQUENCE [LARGE SCALE GENOMIC DNA]</scope>
    <source>
        <strain evidence="1 4">CGMCC 1.10331</strain>
        <plasmid evidence="1 4">unnamed3</plasmid>
    </source>
</reference>
<geneLocation type="plasmid" evidence="1">
    <name>unnamed3</name>
</geneLocation>
<gene>
    <name evidence="1" type="ORF">DV707_17445</name>
    <name evidence="2" type="ORF">SAMN04488133_3399</name>
</gene>
<dbReference type="RefSeq" id="WP_103992947.1">
    <property type="nucleotide sequence ID" value="NZ_CP031314.1"/>
</dbReference>
<reference evidence="2 3" key="1">
    <citation type="submission" date="2016-10" db="EMBL/GenBank/DDBJ databases">
        <authorList>
            <person name="de Groot N.N."/>
        </authorList>
    </citation>
    <scope>NUCLEOTIDE SEQUENCE [LARGE SCALE GENOMIC DNA]</scope>
    <source>
        <strain evidence="2 3">CGMCC 1.10331</strain>
    </source>
</reference>
<protein>
    <submittedName>
        <fullName evidence="2">Uncharacterized protein</fullName>
    </submittedName>
</protein>
<evidence type="ECO:0000313" key="2">
    <source>
        <dbReference type="EMBL" id="SEG71400.1"/>
    </source>
</evidence>
<dbReference type="Proteomes" id="UP000236740">
    <property type="component" value="Unassembled WGS sequence"/>
</dbReference>
<evidence type="ECO:0000313" key="4">
    <source>
        <dbReference type="Proteomes" id="UP000296733"/>
    </source>
</evidence>
<keyword evidence="3" id="KW-1185">Reference proteome</keyword>
<dbReference type="AlphaFoldDB" id="A0A1H6CEF2"/>
<dbReference type="EMBL" id="CP031314">
    <property type="protein sequence ID" value="QCC49525.1"/>
    <property type="molecule type" value="Genomic_DNA"/>
</dbReference>
<proteinExistence type="predicted"/>